<dbReference type="Gene3D" id="3.90.25.10">
    <property type="entry name" value="UDP-galactose 4-epimerase, domain 1"/>
    <property type="match status" value="1"/>
</dbReference>
<name>A0ABD6XSK5_ENTAG</name>
<gene>
    <name evidence="1" type="ORF">C7430_102191</name>
</gene>
<dbReference type="SUPFAM" id="SSF51735">
    <property type="entry name" value="NAD(P)-binding Rossmann-fold domains"/>
    <property type="match status" value="1"/>
</dbReference>
<evidence type="ECO:0008006" key="3">
    <source>
        <dbReference type="Google" id="ProtNLM"/>
    </source>
</evidence>
<comment type="caution">
    <text evidence="1">The sequence shown here is derived from an EMBL/GenBank/DDBJ whole genome shotgun (WGS) entry which is preliminary data.</text>
</comment>
<evidence type="ECO:0000313" key="2">
    <source>
        <dbReference type="Proteomes" id="UP000245996"/>
    </source>
</evidence>
<evidence type="ECO:0000313" key="1">
    <source>
        <dbReference type="EMBL" id="PWJ81866.1"/>
    </source>
</evidence>
<dbReference type="Gene3D" id="3.40.50.720">
    <property type="entry name" value="NAD(P)-binding Rossmann-like Domain"/>
    <property type="match status" value="1"/>
</dbReference>
<dbReference type="InterPro" id="IPR036291">
    <property type="entry name" value="NAD(P)-bd_dom_sf"/>
</dbReference>
<proteinExistence type="predicted"/>
<dbReference type="Proteomes" id="UP000245996">
    <property type="component" value="Unassembled WGS sequence"/>
</dbReference>
<dbReference type="AlphaFoldDB" id="A0ABD6XSK5"/>
<reference evidence="1 2" key="1">
    <citation type="submission" date="2018-05" db="EMBL/GenBank/DDBJ databases">
        <title>Genomic Encyclopedia of Type Strains, Phase IV (KMG-V): Genome sequencing to study the core and pangenomes of soil and plant-associated prokaryotes.</title>
        <authorList>
            <person name="Whitman W."/>
        </authorList>
    </citation>
    <scope>NUCLEOTIDE SEQUENCE [LARGE SCALE GENOMIC DNA]</scope>
    <source>
        <strain evidence="1 2">PNG 92-11</strain>
    </source>
</reference>
<dbReference type="EMBL" id="QGHE01000002">
    <property type="protein sequence ID" value="PWJ81866.1"/>
    <property type="molecule type" value="Genomic_DNA"/>
</dbReference>
<dbReference type="RefSeq" id="WP_083069388.1">
    <property type="nucleotide sequence ID" value="NZ_JACYMV010000004.1"/>
</dbReference>
<accession>A0ABD6XSK5</accession>
<organism evidence="1 2">
    <name type="scientific">Enterobacter agglomerans</name>
    <name type="common">Erwinia herbicola</name>
    <name type="synonym">Pantoea agglomerans</name>
    <dbReference type="NCBI Taxonomy" id="549"/>
    <lineage>
        <taxon>Bacteria</taxon>
        <taxon>Pseudomonadati</taxon>
        <taxon>Pseudomonadota</taxon>
        <taxon>Gammaproteobacteria</taxon>
        <taxon>Enterobacterales</taxon>
        <taxon>Erwiniaceae</taxon>
        <taxon>Pantoea</taxon>
        <taxon>Pantoea agglomerans group</taxon>
    </lineage>
</organism>
<protein>
    <recommendedName>
        <fullName evidence="3">NmrA family transcriptional regulator</fullName>
    </recommendedName>
</protein>
<sequence>MVDTRDIAEVAAIKLIRRNQAGEELPVETLNLVGPDTLTGEEAAAAWQQLLGRPVIYGGDNPDAFEANMAEFMPRWMAYEMRLMAERYVSDGMLPQEGDRERLVTLPGRPLHTYRDFITALAGQ</sequence>